<evidence type="ECO:0000313" key="2">
    <source>
        <dbReference type="Proteomes" id="UP001230649"/>
    </source>
</evidence>
<dbReference type="EMBL" id="JASBWS010000037">
    <property type="protein sequence ID" value="KAJ9107222.1"/>
    <property type="molecule type" value="Genomic_DNA"/>
</dbReference>
<organism evidence="1 2">
    <name type="scientific">Naganishia adeliensis</name>
    <dbReference type="NCBI Taxonomy" id="92952"/>
    <lineage>
        <taxon>Eukaryota</taxon>
        <taxon>Fungi</taxon>
        <taxon>Dikarya</taxon>
        <taxon>Basidiomycota</taxon>
        <taxon>Agaricomycotina</taxon>
        <taxon>Tremellomycetes</taxon>
        <taxon>Filobasidiales</taxon>
        <taxon>Filobasidiaceae</taxon>
        <taxon>Naganishia</taxon>
    </lineage>
</organism>
<keyword evidence="2" id="KW-1185">Reference proteome</keyword>
<comment type="caution">
    <text evidence="1">The sequence shown here is derived from an EMBL/GenBank/DDBJ whole genome shotgun (WGS) entry which is preliminary data.</text>
</comment>
<accession>A0ACC2W9D7</accession>
<evidence type="ECO:0000313" key="1">
    <source>
        <dbReference type="EMBL" id="KAJ9107222.1"/>
    </source>
</evidence>
<gene>
    <name evidence="1" type="ORF">QFC20_003757</name>
</gene>
<protein>
    <submittedName>
        <fullName evidence="1">Uncharacterized protein</fullName>
    </submittedName>
</protein>
<reference evidence="1" key="1">
    <citation type="submission" date="2023-04" db="EMBL/GenBank/DDBJ databases">
        <title>Draft Genome sequencing of Naganishia species isolated from polar environments using Oxford Nanopore Technology.</title>
        <authorList>
            <person name="Leo P."/>
            <person name="Venkateswaran K."/>
        </authorList>
    </citation>
    <scope>NUCLEOTIDE SEQUENCE</scope>
    <source>
        <strain evidence="1">MNA-CCFEE 5262</strain>
    </source>
</reference>
<sequence>MAQNSSAPRSKQEAQLYTSFGDCDGVDIYQNRSVLKPITDASQIPVYGPSITPTFTDQRKNNKRSKSCFPRIFSQNTNDVLGGALIEGYCPVPETAEWKGEEASHHIKHQRTATWQKSCSRLVPAGTIVIVEDVDSSSDEEDIAGYENGYNSKYHQLEDDKLAQDRGRPLATRDFSGRGGERFRCINYEDSVSPFSLGSRASSASDASTGYLEGRADHDGREGLRSFMQTGHSAGQLLFAPALTREQDLSTASGTLVNEDEEDHTTPGISSLAISVEEPSRLDEGTFSKIDFSVDVLYHTRKRAEKSEGPHTLFNVYTAGIKELSEALSDGSLTRVQVLDTYLAQIDRHNETLRAIVHLAPREQLYRLARQRDLESKLGRCRGPLHGIPIVVK</sequence>
<name>A0ACC2W9D7_9TREE</name>
<dbReference type="Proteomes" id="UP001230649">
    <property type="component" value="Unassembled WGS sequence"/>
</dbReference>
<proteinExistence type="predicted"/>